<dbReference type="Pfam" id="PF00067">
    <property type="entry name" value="p450"/>
    <property type="match status" value="1"/>
</dbReference>
<feature type="binding site" description="axial binding residue" evidence="5">
    <location>
        <position position="413"/>
    </location>
    <ligand>
        <name>heme</name>
        <dbReference type="ChEBI" id="CHEBI:30413"/>
    </ligand>
    <ligandPart>
        <name>Fe</name>
        <dbReference type="ChEBI" id="CHEBI:18248"/>
    </ligandPart>
</feature>
<feature type="signal peptide" evidence="8">
    <location>
        <begin position="1"/>
        <end position="19"/>
    </location>
</feature>
<evidence type="ECO:0000256" key="1">
    <source>
        <dbReference type="ARBA" id="ARBA00005122"/>
    </source>
</evidence>
<dbReference type="AlphaFoldDB" id="A0AA38CY50"/>
<organism evidence="9 10">
    <name type="scientific">Taxus chinensis</name>
    <name type="common">Chinese yew</name>
    <name type="synonym">Taxus wallichiana var. chinensis</name>
    <dbReference type="NCBI Taxonomy" id="29808"/>
    <lineage>
        <taxon>Eukaryota</taxon>
        <taxon>Viridiplantae</taxon>
        <taxon>Streptophyta</taxon>
        <taxon>Embryophyta</taxon>
        <taxon>Tracheophyta</taxon>
        <taxon>Spermatophyta</taxon>
        <taxon>Pinopsida</taxon>
        <taxon>Pinidae</taxon>
        <taxon>Conifers II</taxon>
        <taxon>Cupressales</taxon>
        <taxon>Taxaceae</taxon>
        <taxon>Taxus</taxon>
    </lineage>
</organism>
<dbReference type="GO" id="GO:0010268">
    <property type="term" value="P:brassinosteroid homeostasis"/>
    <property type="evidence" value="ECO:0007669"/>
    <property type="project" value="TreeGrafter"/>
</dbReference>
<keyword evidence="7" id="KW-0175">Coiled coil</keyword>
<evidence type="ECO:0000256" key="6">
    <source>
        <dbReference type="RuleBase" id="RU000461"/>
    </source>
</evidence>
<dbReference type="GO" id="GO:0016125">
    <property type="term" value="P:sterol metabolic process"/>
    <property type="evidence" value="ECO:0007669"/>
    <property type="project" value="TreeGrafter"/>
</dbReference>
<keyword evidence="4" id="KW-0876">Taxol biosynthesis</keyword>
<dbReference type="GO" id="GO:0020037">
    <property type="term" value="F:heme binding"/>
    <property type="evidence" value="ECO:0007669"/>
    <property type="project" value="InterPro"/>
</dbReference>
<evidence type="ECO:0000256" key="2">
    <source>
        <dbReference type="ARBA" id="ARBA00022723"/>
    </source>
</evidence>
<comment type="similarity">
    <text evidence="6">Belongs to the cytochrome P450 family.</text>
</comment>
<evidence type="ECO:0000256" key="8">
    <source>
        <dbReference type="SAM" id="SignalP"/>
    </source>
</evidence>
<dbReference type="PROSITE" id="PS00086">
    <property type="entry name" value="CYTOCHROME_P450"/>
    <property type="match status" value="1"/>
</dbReference>
<dbReference type="GO" id="GO:0016705">
    <property type="term" value="F:oxidoreductase activity, acting on paired donors, with incorporation or reduction of molecular oxygen"/>
    <property type="evidence" value="ECO:0007669"/>
    <property type="project" value="InterPro"/>
</dbReference>
<reference evidence="9 10" key="1">
    <citation type="journal article" date="2021" name="Nat. Plants">
        <title>The Taxus genome provides insights into paclitaxel biosynthesis.</title>
        <authorList>
            <person name="Xiong X."/>
            <person name="Gou J."/>
            <person name="Liao Q."/>
            <person name="Li Y."/>
            <person name="Zhou Q."/>
            <person name="Bi G."/>
            <person name="Li C."/>
            <person name="Du R."/>
            <person name="Wang X."/>
            <person name="Sun T."/>
            <person name="Guo L."/>
            <person name="Liang H."/>
            <person name="Lu P."/>
            <person name="Wu Y."/>
            <person name="Zhang Z."/>
            <person name="Ro D.K."/>
            <person name="Shang Y."/>
            <person name="Huang S."/>
            <person name="Yan J."/>
        </authorList>
    </citation>
    <scope>NUCLEOTIDE SEQUENCE [LARGE SCALE GENOMIC DNA]</scope>
    <source>
        <strain evidence="9">Ta-2019</strain>
    </source>
</reference>
<comment type="cofactor">
    <cofactor evidence="5">
        <name>heme</name>
        <dbReference type="ChEBI" id="CHEBI:30413"/>
    </cofactor>
</comment>
<keyword evidence="10" id="KW-1185">Reference proteome</keyword>
<dbReference type="PRINTS" id="PR00463">
    <property type="entry name" value="EP450I"/>
</dbReference>
<dbReference type="InterPro" id="IPR001128">
    <property type="entry name" value="Cyt_P450"/>
</dbReference>
<evidence type="ECO:0008006" key="11">
    <source>
        <dbReference type="Google" id="ProtNLM"/>
    </source>
</evidence>
<dbReference type="Proteomes" id="UP000824469">
    <property type="component" value="Unassembled WGS sequence"/>
</dbReference>
<gene>
    <name evidence="9" type="ORF">KI387_009328</name>
</gene>
<dbReference type="InterPro" id="IPR002401">
    <property type="entry name" value="Cyt_P450_E_grp-I"/>
</dbReference>
<dbReference type="EMBL" id="JAHRHJ020000008">
    <property type="protein sequence ID" value="KAH9304924.1"/>
    <property type="molecule type" value="Genomic_DNA"/>
</dbReference>
<dbReference type="SUPFAM" id="SSF48264">
    <property type="entry name" value="Cytochrome P450"/>
    <property type="match status" value="1"/>
</dbReference>
<dbReference type="InterPro" id="IPR017972">
    <property type="entry name" value="Cyt_P450_CS"/>
</dbReference>
<comment type="caution">
    <text evidence="9">The sequence shown here is derived from an EMBL/GenBank/DDBJ whole genome shotgun (WGS) entry which is preliminary data.</text>
</comment>
<dbReference type="PRINTS" id="PR00385">
    <property type="entry name" value="P450"/>
</dbReference>
<evidence type="ECO:0000313" key="10">
    <source>
        <dbReference type="Proteomes" id="UP000824469"/>
    </source>
</evidence>
<keyword evidence="5 6" id="KW-0349">Heme</keyword>
<dbReference type="InterPro" id="IPR036396">
    <property type="entry name" value="Cyt_P450_sf"/>
</dbReference>
<protein>
    <recommendedName>
        <fullName evidence="11">Cytochrome P450</fullName>
    </recommendedName>
</protein>
<keyword evidence="8" id="KW-0732">Signal</keyword>
<keyword evidence="2 5" id="KW-0479">Metal-binding</keyword>
<dbReference type="OMA" id="TNMIMED"/>
<evidence type="ECO:0000256" key="3">
    <source>
        <dbReference type="ARBA" id="ARBA00023004"/>
    </source>
</evidence>
<sequence>MLALVVTVAIAFIVAYVWGRPKRCKNTPPGSMGLPFVGETLEFQVPDTSYSISPFIKKRMRRYGSVFKTHLFGIPMVVSTDADFNQFVFEQEDRVFESWFPTSLCNALGEQNISILHGQMHKYLRKIILSKFGFQNIKGTLLIQAEDHIMSNIGGWNGQVINIREDCSKILFEITAKILINHKEIEGSGSFPENFSDFSNGLLSFPLNIPGTAYYKCFRDKIKILTTLDKILRQRSKKRETGNRDFLDLLVDELKMEETSVTRSIALDLILSLLFAGETTAIACTAAIKFITEHQEALQRLTEEHDAILRNMKGKNSKINWKEYSSMKYTSKVINEALRLANIVAVIFRKTLKDVEFRGYNIPADWIVLVCSPALHLNPDVYTDPLSFNPDRWECQQSNGKNFIPFGGGMRLCPGMELAELELVMFLHCLVTNY</sequence>
<evidence type="ECO:0000256" key="5">
    <source>
        <dbReference type="PIRSR" id="PIRSR602401-1"/>
    </source>
</evidence>
<dbReference type="GO" id="GO:0042617">
    <property type="term" value="P:paclitaxel biosynthetic process"/>
    <property type="evidence" value="ECO:0007669"/>
    <property type="project" value="UniProtKB-KW"/>
</dbReference>
<dbReference type="PANTHER" id="PTHR24286:SF11">
    <property type="entry name" value="CYTOCHROME P450, FAMILY 87, SUBFAMILY A, POLYPEPTIDE 2"/>
    <property type="match status" value="1"/>
</dbReference>
<dbReference type="CDD" id="cd11043">
    <property type="entry name" value="CYP90-like"/>
    <property type="match status" value="1"/>
</dbReference>
<keyword evidence="6" id="KW-0560">Oxidoreductase</keyword>
<keyword evidence="6" id="KW-0503">Monooxygenase</keyword>
<comment type="pathway">
    <text evidence="1">Alkaloid biosynthesis; taxol biosynthesis.</text>
</comment>
<accession>A0AA38CY50</accession>
<dbReference type="PANTHER" id="PTHR24286">
    <property type="entry name" value="CYTOCHROME P450 26"/>
    <property type="match status" value="1"/>
</dbReference>
<evidence type="ECO:0000256" key="4">
    <source>
        <dbReference type="ARBA" id="ARBA00023059"/>
    </source>
</evidence>
<evidence type="ECO:0000313" key="9">
    <source>
        <dbReference type="EMBL" id="KAH9304924.1"/>
    </source>
</evidence>
<dbReference type="GO" id="GO:0004497">
    <property type="term" value="F:monooxygenase activity"/>
    <property type="evidence" value="ECO:0007669"/>
    <property type="project" value="UniProtKB-KW"/>
</dbReference>
<evidence type="ECO:0000256" key="7">
    <source>
        <dbReference type="SAM" id="Coils"/>
    </source>
</evidence>
<feature type="non-terminal residue" evidence="9">
    <location>
        <position position="1"/>
    </location>
</feature>
<proteinExistence type="inferred from homology"/>
<dbReference type="GO" id="GO:0005506">
    <property type="term" value="F:iron ion binding"/>
    <property type="evidence" value="ECO:0007669"/>
    <property type="project" value="InterPro"/>
</dbReference>
<name>A0AA38CY50_TAXCH</name>
<dbReference type="GO" id="GO:0016132">
    <property type="term" value="P:brassinosteroid biosynthetic process"/>
    <property type="evidence" value="ECO:0007669"/>
    <property type="project" value="TreeGrafter"/>
</dbReference>
<feature type="chain" id="PRO_5041234206" description="Cytochrome P450" evidence="8">
    <location>
        <begin position="20"/>
        <end position="434"/>
    </location>
</feature>
<keyword evidence="3 5" id="KW-0408">Iron</keyword>
<feature type="coiled-coil region" evidence="7">
    <location>
        <begin position="291"/>
        <end position="318"/>
    </location>
</feature>
<dbReference type="Gene3D" id="1.10.630.10">
    <property type="entry name" value="Cytochrome P450"/>
    <property type="match status" value="1"/>
</dbReference>